<dbReference type="Pfam" id="PF20431">
    <property type="entry name" value="E_motif"/>
    <property type="match status" value="1"/>
</dbReference>
<comment type="caution">
    <text evidence="5">The sequence shown here is derived from an EMBL/GenBank/DDBJ whole genome shotgun (WGS) entry which is preliminary data.</text>
</comment>
<feature type="repeat" description="PPR" evidence="3">
    <location>
        <begin position="226"/>
        <end position="260"/>
    </location>
</feature>
<dbReference type="InterPro" id="IPR002885">
    <property type="entry name" value="PPR_rpt"/>
</dbReference>
<proteinExistence type="inferred from homology"/>
<dbReference type="GO" id="GO:0003729">
    <property type="term" value="F:mRNA binding"/>
    <property type="evidence" value="ECO:0007669"/>
    <property type="project" value="UniProtKB-ARBA"/>
</dbReference>
<reference evidence="5" key="1">
    <citation type="journal article" date="2023" name="Plant J.">
        <title>Genome sequences and population genomics provide insights into the demographic history, inbreeding, and mutation load of two 'living fossil' tree species of Dipteronia.</title>
        <authorList>
            <person name="Feng Y."/>
            <person name="Comes H.P."/>
            <person name="Chen J."/>
            <person name="Zhu S."/>
            <person name="Lu R."/>
            <person name="Zhang X."/>
            <person name="Li P."/>
            <person name="Qiu J."/>
            <person name="Olsen K.M."/>
            <person name="Qiu Y."/>
        </authorList>
    </citation>
    <scope>NUCLEOTIDE SEQUENCE</scope>
    <source>
        <strain evidence="5">KIB01</strain>
    </source>
</reference>
<dbReference type="Proteomes" id="UP001280121">
    <property type="component" value="Unassembled WGS sequence"/>
</dbReference>
<dbReference type="GO" id="GO:0008270">
    <property type="term" value="F:zinc ion binding"/>
    <property type="evidence" value="ECO:0007669"/>
    <property type="project" value="InterPro"/>
</dbReference>
<dbReference type="Pfam" id="PF13041">
    <property type="entry name" value="PPR_2"/>
    <property type="match status" value="3"/>
</dbReference>
<dbReference type="Pfam" id="PF14432">
    <property type="entry name" value="DYW_deaminase"/>
    <property type="match status" value="1"/>
</dbReference>
<evidence type="ECO:0000313" key="6">
    <source>
        <dbReference type="Proteomes" id="UP001280121"/>
    </source>
</evidence>
<feature type="repeat" description="PPR" evidence="3">
    <location>
        <begin position="92"/>
        <end position="126"/>
    </location>
</feature>
<comment type="similarity">
    <text evidence="1">Belongs to the PPR family. PCMP-H subfamily.</text>
</comment>
<dbReference type="Pfam" id="PF01535">
    <property type="entry name" value="PPR"/>
    <property type="match status" value="2"/>
</dbReference>
<feature type="domain" description="DYW" evidence="4">
    <location>
        <begin position="547"/>
        <end position="626"/>
    </location>
</feature>
<evidence type="ECO:0000256" key="3">
    <source>
        <dbReference type="PROSITE-ProRule" id="PRU00708"/>
    </source>
</evidence>
<feature type="repeat" description="PPR" evidence="3">
    <location>
        <begin position="362"/>
        <end position="392"/>
    </location>
</feature>
<keyword evidence="6" id="KW-1185">Reference proteome</keyword>
<dbReference type="PANTHER" id="PTHR47926:SF463">
    <property type="entry name" value="PENTATRICOPEPTIDE REPEAT-CONTAINING PROTEIN"/>
    <property type="match status" value="1"/>
</dbReference>
<dbReference type="InterPro" id="IPR046848">
    <property type="entry name" value="E_motif"/>
</dbReference>
<dbReference type="PANTHER" id="PTHR47926">
    <property type="entry name" value="PENTATRICOPEPTIDE REPEAT-CONTAINING PROTEIN"/>
    <property type="match status" value="1"/>
</dbReference>
<evidence type="ECO:0000259" key="4">
    <source>
        <dbReference type="Pfam" id="PF14432"/>
    </source>
</evidence>
<dbReference type="GO" id="GO:0009451">
    <property type="term" value="P:RNA modification"/>
    <property type="evidence" value="ECO:0007669"/>
    <property type="project" value="InterPro"/>
</dbReference>
<organism evidence="5 6">
    <name type="scientific">Dipteronia dyeriana</name>
    <dbReference type="NCBI Taxonomy" id="168575"/>
    <lineage>
        <taxon>Eukaryota</taxon>
        <taxon>Viridiplantae</taxon>
        <taxon>Streptophyta</taxon>
        <taxon>Embryophyta</taxon>
        <taxon>Tracheophyta</taxon>
        <taxon>Spermatophyta</taxon>
        <taxon>Magnoliopsida</taxon>
        <taxon>eudicotyledons</taxon>
        <taxon>Gunneridae</taxon>
        <taxon>Pentapetalae</taxon>
        <taxon>rosids</taxon>
        <taxon>malvids</taxon>
        <taxon>Sapindales</taxon>
        <taxon>Sapindaceae</taxon>
        <taxon>Hippocastanoideae</taxon>
        <taxon>Acereae</taxon>
        <taxon>Dipteronia</taxon>
    </lineage>
</organism>
<dbReference type="InterPro" id="IPR011990">
    <property type="entry name" value="TPR-like_helical_dom_sf"/>
</dbReference>
<sequence length="626" mass="69866">MEVKVMASHFLPSPTSQLSFETNASTQTLSLLNRCSNMEELKQIHAQVFKKGYAFDDDTLPVRKVLAFCSSAPDSGSLAYAQKVFDGIDSPNTFMWNTIIRGYANSTQPEQALFLYRRMLADSVPQNAYTFPFLLKACSSLSPSPLEETKQIHAQVVKFGFGFDVFAANSLLHAYAVSGRIKSASLVFERIPQRDIVSWNSMIDGYIKCGEMGMACEIFKAMTDKNVVSWTTMISGYVGAGMYKEALNLYHDMQDSGVKPDNVALVSTISACAHLGALEQGRWIHTYIKRKGIEINPIVGSALIDMYAKCGDMEEAIEVFRRIKKKGVSAWTAVVFGFAIHGQGREALKWFSGMQESGVKPNMITFTAILTACSYAGLVDEGKSLFENMEKEYNLKPVIEHYGCMVDLLGRAGLLKEAKQLIDSMPGRPNSVIWGALLKACQIHKNLELGKKIGEMLIERDPGHSGSLILHLANVYAIAEEWDKTVEVRKQMTDQRVCKLLGCSSISLKGIFHEFIAGDTSHPQMDKINDMWNRISKRLKQEGYKPTTEEKETAIHQNSDKLAIAFGLIGTKPGVTIRIIKNLRVCEDSHTVTKLISKVYSREVVMRDIARFHHFKNGKCSCGDYW</sequence>
<dbReference type="InterPro" id="IPR046960">
    <property type="entry name" value="PPR_At4g14850-like_plant"/>
</dbReference>
<name>A0AAD9XDW2_9ROSI</name>
<dbReference type="FunFam" id="1.25.40.10:FF:000690">
    <property type="entry name" value="Pentatricopeptide repeat-containing protein"/>
    <property type="match status" value="1"/>
</dbReference>
<dbReference type="EMBL" id="JANJYI010000003">
    <property type="protein sequence ID" value="KAK2657173.1"/>
    <property type="molecule type" value="Genomic_DNA"/>
</dbReference>
<keyword evidence="2" id="KW-0677">Repeat</keyword>
<gene>
    <name evidence="5" type="ORF">Ddye_010225</name>
</gene>
<feature type="repeat" description="PPR" evidence="3">
    <location>
        <begin position="195"/>
        <end position="225"/>
    </location>
</feature>
<accession>A0AAD9XDW2</accession>
<evidence type="ECO:0000256" key="1">
    <source>
        <dbReference type="ARBA" id="ARBA00006643"/>
    </source>
</evidence>
<evidence type="ECO:0000313" key="5">
    <source>
        <dbReference type="EMBL" id="KAK2657173.1"/>
    </source>
</evidence>
<dbReference type="Gene3D" id="1.25.40.10">
    <property type="entry name" value="Tetratricopeptide repeat domain"/>
    <property type="match status" value="4"/>
</dbReference>
<dbReference type="AlphaFoldDB" id="A0AAD9XDW2"/>
<feature type="repeat" description="PPR" evidence="3">
    <location>
        <begin position="296"/>
        <end position="330"/>
    </location>
</feature>
<dbReference type="FunFam" id="1.25.40.10:FF:000333">
    <property type="entry name" value="Pentatricopeptide repeat-containing protein"/>
    <property type="match status" value="1"/>
</dbReference>
<dbReference type="InterPro" id="IPR032867">
    <property type="entry name" value="DYW_dom"/>
</dbReference>
<dbReference type="FunFam" id="1.25.40.10:FF:000470">
    <property type="entry name" value="Pentatricopeptide repeat-containing protein At5g66520"/>
    <property type="match status" value="1"/>
</dbReference>
<evidence type="ECO:0000256" key="2">
    <source>
        <dbReference type="ARBA" id="ARBA00022737"/>
    </source>
</evidence>
<dbReference type="PROSITE" id="PS51375">
    <property type="entry name" value="PPR"/>
    <property type="match status" value="5"/>
</dbReference>
<dbReference type="NCBIfam" id="TIGR00756">
    <property type="entry name" value="PPR"/>
    <property type="match status" value="6"/>
</dbReference>
<protein>
    <recommendedName>
        <fullName evidence="4">DYW domain-containing protein</fullName>
    </recommendedName>
</protein>